<accession>A0ABM1V1F3</accession>
<dbReference type="Proteomes" id="UP000694930">
    <property type="component" value="Chromosome 12"/>
</dbReference>
<protein>
    <submittedName>
        <fullName evidence="3">Uncharacterized protein LOC114075280</fullName>
    </submittedName>
</protein>
<dbReference type="GeneID" id="114075280"/>
<evidence type="ECO:0000313" key="2">
    <source>
        <dbReference type="Proteomes" id="UP000694930"/>
    </source>
</evidence>
<gene>
    <name evidence="3" type="primary">LOC114075280</name>
</gene>
<proteinExistence type="predicted"/>
<dbReference type="PANTHER" id="PTHR46148">
    <property type="entry name" value="CHROMO DOMAIN-CONTAINING PROTEIN"/>
    <property type="match status" value="1"/>
</dbReference>
<name>A0ABM1V1F3_SOLPN</name>
<dbReference type="Pfam" id="PF24626">
    <property type="entry name" value="SH3_Tf2-1"/>
    <property type="match status" value="1"/>
</dbReference>
<organism evidence="2 3">
    <name type="scientific">Solanum pennellii</name>
    <name type="common">Tomato</name>
    <name type="synonym">Lycopersicon pennellii</name>
    <dbReference type="NCBI Taxonomy" id="28526"/>
    <lineage>
        <taxon>Eukaryota</taxon>
        <taxon>Viridiplantae</taxon>
        <taxon>Streptophyta</taxon>
        <taxon>Embryophyta</taxon>
        <taxon>Tracheophyta</taxon>
        <taxon>Spermatophyta</taxon>
        <taxon>Magnoliopsida</taxon>
        <taxon>eudicotyledons</taxon>
        <taxon>Gunneridae</taxon>
        <taxon>Pentapetalae</taxon>
        <taxon>asterids</taxon>
        <taxon>lamiids</taxon>
        <taxon>Solanales</taxon>
        <taxon>Solanaceae</taxon>
        <taxon>Solanoideae</taxon>
        <taxon>Solaneae</taxon>
        <taxon>Solanum</taxon>
        <taxon>Solanum subgen. Lycopersicon</taxon>
    </lineage>
</organism>
<reference evidence="3" key="2">
    <citation type="submission" date="2025-08" db="UniProtKB">
        <authorList>
            <consortium name="RefSeq"/>
        </authorList>
    </citation>
    <scope>IDENTIFICATION</scope>
</reference>
<keyword evidence="2" id="KW-1185">Reference proteome</keyword>
<reference evidence="2" key="1">
    <citation type="journal article" date="2014" name="Nat. Genet.">
        <title>The genome of the stress-tolerant wild tomato species Solanum pennellii.</title>
        <authorList>
            <person name="Bolger A."/>
            <person name="Scossa F."/>
            <person name="Bolger M.E."/>
            <person name="Lanz C."/>
            <person name="Maumus F."/>
            <person name="Tohge T."/>
            <person name="Quesneville H."/>
            <person name="Alseekh S."/>
            <person name="Sorensen I."/>
            <person name="Lichtenstein G."/>
            <person name="Fich E.A."/>
            <person name="Conte M."/>
            <person name="Keller H."/>
            <person name="Schneeberger K."/>
            <person name="Schwacke R."/>
            <person name="Ofner I."/>
            <person name="Vrebalov J."/>
            <person name="Xu Y."/>
            <person name="Osorio S."/>
            <person name="Aflitos S.A."/>
            <person name="Schijlen E."/>
            <person name="Jimenez-Gomez J.M."/>
            <person name="Ryngajllo M."/>
            <person name="Kimura S."/>
            <person name="Kumar R."/>
            <person name="Koenig D."/>
            <person name="Headland L.R."/>
            <person name="Maloof J.N."/>
            <person name="Sinha N."/>
            <person name="van Ham R.C."/>
            <person name="Lankhorst R.K."/>
            <person name="Mao L."/>
            <person name="Vogel A."/>
            <person name="Arsova B."/>
            <person name="Panstruga R."/>
            <person name="Fei Z."/>
            <person name="Rose J.K."/>
            <person name="Zamir D."/>
            <person name="Carrari F."/>
            <person name="Giovannoni J.J."/>
            <person name="Weigel D."/>
            <person name="Usadel B."/>
            <person name="Fernie A.R."/>
        </authorList>
    </citation>
    <scope>NUCLEOTIDE SEQUENCE [LARGE SCALE GENOMIC DNA]</scope>
    <source>
        <strain evidence="2">cv. LA0716</strain>
    </source>
</reference>
<evidence type="ECO:0000313" key="3">
    <source>
        <dbReference type="RefSeq" id="XP_027769571.1"/>
    </source>
</evidence>
<dbReference type="InterPro" id="IPR056924">
    <property type="entry name" value="SH3_Tf2-1"/>
</dbReference>
<dbReference type="RefSeq" id="XP_027769571.1">
    <property type="nucleotide sequence ID" value="XM_027913770.1"/>
</dbReference>
<dbReference type="PANTHER" id="PTHR46148:SF60">
    <property type="entry name" value="CHROMO DOMAIN-CONTAINING PROTEIN"/>
    <property type="match status" value="1"/>
</dbReference>
<feature type="domain" description="Tf2-1-like SH3-like" evidence="1">
    <location>
        <begin position="6"/>
        <end position="71"/>
    </location>
</feature>
<sequence>MAYQYGENVFLKVSPMNGVMRFGKKGKPSPRYIGPFKTLDYVVPIAYKLDLPPNLSSVHPIFHVYVLNRYHGDSDYIINRDPIVLDEYLQYEKEQITINDRDACKLRTKGLSP</sequence>
<evidence type="ECO:0000259" key="1">
    <source>
        <dbReference type="Pfam" id="PF24626"/>
    </source>
</evidence>